<dbReference type="GeneID" id="68105279"/>
<proteinExistence type="predicted"/>
<dbReference type="Proteomes" id="UP000816034">
    <property type="component" value="Unassembled WGS sequence"/>
</dbReference>
<dbReference type="EMBL" id="PYSW02000060">
    <property type="protein sequence ID" value="KAG2373093.1"/>
    <property type="molecule type" value="Genomic_DNA"/>
</dbReference>
<evidence type="ECO:0000313" key="2">
    <source>
        <dbReference type="Proteomes" id="UP000816034"/>
    </source>
</evidence>
<gene>
    <name evidence="1" type="ORF">C9374_012825</name>
</gene>
<protein>
    <submittedName>
        <fullName evidence="1">Uncharacterized protein</fullName>
    </submittedName>
</protein>
<reference evidence="1 2" key="1">
    <citation type="journal article" date="2018" name="BMC Genomics">
        <title>The genome of Naegleria lovaniensis, the basis for a comparative approach to unravel pathogenicity factors of the human pathogenic amoeba N. fowleri.</title>
        <authorList>
            <person name="Liechti N."/>
            <person name="Schurch N."/>
            <person name="Bruggmann R."/>
            <person name="Wittwer M."/>
        </authorList>
    </citation>
    <scope>NUCLEOTIDE SEQUENCE [LARGE SCALE GENOMIC DNA]</scope>
    <source>
        <strain evidence="1 2">ATCC 30569</strain>
    </source>
</reference>
<dbReference type="RefSeq" id="XP_044542267.1">
    <property type="nucleotide sequence ID" value="XM_044688634.1"/>
</dbReference>
<name>A0AA88GE06_NAELO</name>
<keyword evidence="2" id="KW-1185">Reference proteome</keyword>
<accession>A0AA88GE06</accession>
<organism evidence="1 2">
    <name type="scientific">Naegleria lovaniensis</name>
    <name type="common">Amoeba</name>
    <dbReference type="NCBI Taxonomy" id="51637"/>
    <lineage>
        <taxon>Eukaryota</taxon>
        <taxon>Discoba</taxon>
        <taxon>Heterolobosea</taxon>
        <taxon>Tetramitia</taxon>
        <taxon>Eutetramitia</taxon>
        <taxon>Vahlkampfiidae</taxon>
        <taxon>Naegleria</taxon>
    </lineage>
</organism>
<comment type="caution">
    <text evidence="1">The sequence shown here is derived from an EMBL/GenBank/DDBJ whole genome shotgun (WGS) entry which is preliminary data.</text>
</comment>
<dbReference type="AlphaFoldDB" id="A0AA88GE06"/>
<evidence type="ECO:0000313" key="1">
    <source>
        <dbReference type="EMBL" id="KAG2373093.1"/>
    </source>
</evidence>
<sequence>MRSFSFKSNNTRKISVQLNPTRTEDYTLSLDQPIDDLLKEIATRHNLSPSSSSNSLKAPTTQTCELHVTNFKSRKVVWGTLVKNLLKEQYQVTLEPPFI</sequence>